<dbReference type="Gene3D" id="3.40.50.150">
    <property type="entry name" value="Vaccinia Virus protein VP39"/>
    <property type="match status" value="1"/>
</dbReference>
<accession>Q7BKF5</accession>
<dbReference type="InterPro" id="IPR029063">
    <property type="entry name" value="SAM-dependent_MTases_sf"/>
</dbReference>
<dbReference type="EC" id="2.1.1.171" evidence="3 8"/>
<comment type="catalytic activity">
    <reaction evidence="7 8">
        <text>guanosine(966) in 16S rRNA + S-adenosyl-L-methionine = N(2)-methylguanosine(966) in 16S rRNA + S-adenosyl-L-homocysteine + H(+)</text>
        <dbReference type="Rhea" id="RHEA:23548"/>
        <dbReference type="Rhea" id="RHEA-COMP:10211"/>
        <dbReference type="Rhea" id="RHEA-COMP:10212"/>
        <dbReference type="ChEBI" id="CHEBI:15378"/>
        <dbReference type="ChEBI" id="CHEBI:57856"/>
        <dbReference type="ChEBI" id="CHEBI:59789"/>
        <dbReference type="ChEBI" id="CHEBI:74269"/>
        <dbReference type="ChEBI" id="CHEBI:74481"/>
        <dbReference type="EC" id="2.1.1.171"/>
    </reaction>
</comment>
<dbReference type="GO" id="GO:0052913">
    <property type="term" value="F:16S rRNA (guanine(966)-N(2))-methyltransferase activity"/>
    <property type="evidence" value="ECO:0007669"/>
    <property type="project" value="UniProtKB-EC"/>
</dbReference>
<dbReference type="PANTHER" id="PTHR43542:SF1">
    <property type="entry name" value="METHYLTRANSFERASE"/>
    <property type="match status" value="1"/>
</dbReference>
<dbReference type="SUPFAM" id="SSF53335">
    <property type="entry name" value="S-adenosyl-L-methionine-dependent methyltransferases"/>
    <property type="match status" value="1"/>
</dbReference>
<keyword evidence="8" id="KW-0949">S-adenosyl-L-methionine</keyword>
<name>Q7BKF5_PRB01</name>
<evidence type="ECO:0000256" key="5">
    <source>
        <dbReference type="ARBA" id="ARBA00022603"/>
    </source>
</evidence>
<evidence type="ECO:0000256" key="4">
    <source>
        <dbReference type="ARBA" id="ARBA00013682"/>
    </source>
</evidence>
<dbReference type="NCBIfam" id="TIGR00095">
    <property type="entry name" value="16S rRNA (guanine(966)-N(2))-methyltransferase RsmD"/>
    <property type="match status" value="1"/>
</dbReference>
<dbReference type="GO" id="GO:0003676">
    <property type="term" value="F:nucleic acid binding"/>
    <property type="evidence" value="ECO:0007669"/>
    <property type="project" value="InterPro"/>
</dbReference>
<evidence type="ECO:0000256" key="2">
    <source>
        <dbReference type="ARBA" id="ARBA00005269"/>
    </source>
</evidence>
<proteinExistence type="inferred from homology"/>
<keyword evidence="5 8" id="KW-0489">Methyltransferase</keyword>
<reference evidence="9" key="1">
    <citation type="journal article" date="2000" name="Science">
        <title>Bacterial rhodopsin: evidence for a new type of phototrophy in the sea.</title>
        <authorList>
            <person name="Beja O."/>
            <person name="Aravind L."/>
            <person name="Koonin E.V."/>
            <person name="Suzuki M.T."/>
            <person name="Hadd A."/>
            <person name="Nguyen L.P."/>
            <person name="Jovanovich S.B."/>
            <person name="Gates C.M."/>
            <person name="Feldman R.A."/>
            <person name="Spudich J.L."/>
            <person name="Spudich E.N."/>
            <person name="DeLong E.F."/>
        </authorList>
    </citation>
    <scope>NUCLEOTIDE SEQUENCE</scope>
</reference>
<dbReference type="AlphaFoldDB" id="Q7BKF5"/>
<evidence type="ECO:0000256" key="1">
    <source>
        <dbReference type="ARBA" id="ARBA00002649"/>
    </source>
</evidence>
<evidence type="ECO:0000256" key="8">
    <source>
        <dbReference type="PIRNR" id="PIRNR004553"/>
    </source>
</evidence>
<evidence type="ECO:0000313" key="9">
    <source>
        <dbReference type="EMBL" id="AAQ62381.1"/>
    </source>
</evidence>
<dbReference type="EMBL" id="AF279106">
    <property type="protein sequence ID" value="AAQ62381.1"/>
    <property type="molecule type" value="Genomic_DNA"/>
</dbReference>
<comment type="function">
    <text evidence="1 8">Specifically methylates the guanine in position 966 of 16S rRNA in the assembled 30S particle.</text>
</comment>
<reference evidence="9" key="2">
    <citation type="submission" date="2003-08" db="EMBL/GenBank/DDBJ databases">
        <authorList>
            <person name="Beja O."/>
            <person name="Aravind L."/>
            <person name="Koonin E.V."/>
            <person name="Suzuki M.T."/>
            <person name="Hadd A."/>
            <person name="Nguyen L.P."/>
            <person name="Jovanovich S.B."/>
            <person name="Gates C.M."/>
            <person name="Feldman R.A."/>
            <person name="DeLong E.F."/>
        </authorList>
    </citation>
    <scope>NUCLEOTIDE SEQUENCE</scope>
</reference>
<protein>
    <recommendedName>
        <fullName evidence="4 8">Ribosomal RNA small subunit methyltransferase D</fullName>
        <ecNumber evidence="3 8">2.1.1.171</ecNumber>
    </recommendedName>
</protein>
<evidence type="ECO:0000256" key="3">
    <source>
        <dbReference type="ARBA" id="ARBA00012141"/>
    </source>
</evidence>
<dbReference type="InterPro" id="IPR004398">
    <property type="entry name" value="RNA_MeTrfase_RsmD"/>
</dbReference>
<dbReference type="Pfam" id="PF03602">
    <property type="entry name" value="Cons_hypoth95"/>
    <property type="match status" value="1"/>
</dbReference>
<dbReference type="PROSITE" id="PS00092">
    <property type="entry name" value="N6_MTASE"/>
    <property type="match status" value="1"/>
</dbReference>
<sequence>MKNNIRITGGYLKGKKIPFEFKDSLRPTSNKLKEIIFNWLQFEIENLICLDLFAGTGALGIEAISRQSKKVVFVELNKKNYSVLAKNIQLLGIKDKSKVFFKDAFSWIKKNDLSRFDLILLDPPFGEEYELKVLKSIIRKNEIKPSCKIYLEYSKFTTLEIPEEFTILKEKSVGDVKALLLETK</sequence>
<evidence type="ECO:0000256" key="7">
    <source>
        <dbReference type="ARBA" id="ARBA00048326"/>
    </source>
</evidence>
<keyword evidence="6 8" id="KW-0808">Transferase</keyword>
<dbReference type="InterPro" id="IPR002052">
    <property type="entry name" value="DNA_methylase_N6_adenine_CS"/>
</dbReference>
<comment type="similarity">
    <text evidence="2 8">Belongs to the methyltransferase superfamily. RsmD family.</text>
</comment>
<evidence type="ECO:0000256" key="6">
    <source>
        <dbReference type="ARBA" id="ARBA00022679"/>
    </source>
</evidence>
<dbReference type="PIRSF" id="PIRSF004553">
    <property type="entry name" value="CHP00095"/>
    <property type="match status" value="1"/>
</dbReference>
<organism evidence="9">
    <name type="scientific">Gamma-proteobacterium EBAC31A08</name>
    <dbReference type="NCBI Taxonomy" id="133804"/>
    <lineage>
        <taxon>Bacteria</taxon>
        <taxon>Pseudomonadati</taxon>
        <taxon>Pseudomonadota</taxon>
        <taxon>Gammaproteobacteria</taxon>
        <taxon>environmental samples</taxon>
    </lineage>
</organism>
<dbReference type="CDD" id="cd02440">
    <property type="entry name" value="AdoMet_MTases"/>
    <property type="match status" value="1"/>
</dbReference>
<dbReference type="PANTHER" id="PTHR43542">
    <property type="entry name" value="METHYLTRANSFERASE"/>
    <property type="match status" value="1"/>
</dbReference>
<keyword evidence="8" id="KW-0698">rRNA processing</keyword>